<dbReference type="SUPFAM" id="SSF52172">
    <property type="entry name" value="CheY-like"/>
    <property type="match status" value="1"/>
</dbReference>
<dbReference type="Gene3D" id="1.10.10.10">
    <property type="entry name" value="Winged helix-like DNA-binding domain superfamily/Winged helix DNA-binding domain"/>
    <property type="match status" value="1"/>
</dbReference>
<dbReference type="InterPro" id="IPR051015">
    <property type="entry name" value="EvgA-like"/>
</dbReference>
<feature type="modified residue" description="4-aspartylphosphate" evidence="3">
    <location>
        <position position="65"/>
    </location>
</feature>
<dbReference type="Pfam" id="PF00072">
    <property type="entry name" value="Response_reg"/>
    <property type="match status" value="1"/>
</dbReference>
<dbReference type="PROSITE" id="PS00622">
    <property type="entry name" value="HTH_LUXR_1"/>
    <property type="match status" value="1"/>
</dbReference>
<evidence type="ECO:0000313" key="7">
    <source>
        <dbReference type="Proteomes" id="UP000501891"/>
    </source>
</evidence>
<evidence type="ECO:0000313" key="6">
    <source>
        <dbReference type="EMBL" id="QJE72205.1"/>
    </source>
</evidence>
<dbReference type="GO" id="GO:0000160">
    <property type="term" value="P:phosphorelay signal transduction system"/>
    <property type="evidence" value="ECO:0007669"/>
    <property type="project" value="InterPro"/>
</dbReference>
<dbReference type="InterPro" id="IPR001789">
    <property type="entry name" value="Sig_transdc_resp-reg_receiver"/>
</dbReference>
<dbReference type="CDD" id="cd06170">
    <property type="entry name" value="LuxR_C_like"/>
    <property type="match status" value="1"/>
</dbReference>
<keyword evidence="1 3" id="KW-0597">Phosphoprotein</keyword>
<dbReference type="InterPro" id="IPR000792">
    <property type="entry name" value="Tscrpt_reg_LuxR_C"/>
</dbReference>
<dbReference type="InterPro" id="IPR058245">
    <property type="entry name" value="NreC/VraR/RcsB-like_REC"/>
</dbReference>
<organism evidence="6 7">
    <name type="scientific">Aerophototrophica crusticola</name>
    <dbReference type="NCBI Taxonomy" id="1709002"/>
    <lineage>
        <taxon>Bacteria</taxon>
        <taxon>Pseudomonadati</taxon>
        <taxon>Pseudomonadota</taxon>
        <taxon>Alphaproteobacteria</taxon>
        <taxon>Rhodospirillales</taxon>
        <taxon>Rhodospirillaceae</taxon>
        <taxon>Aerophototrophica</taxon>
    </lineage>
</organism>
<evidence type="ECO:0000259" key="5">
    <source>
        <dbReference type="PROSITE" id="PS50110"/>
    </source>
</evidence>
<proteinExistence type="predicted"/>
<dbReference type="Proteomes" id="UP000501891">
    <property type="component" value="Chromosome"/>
</dbReference>
<dbReference type="InterPro" id="IPR011006">
    <property type="entry name" value="CheY-like_superfamily"/>
</dbReference>
<dbReference type="CDD" id="cd17535">
    <property type="entry name" value="REC_NarL-like"/>
    <property type="match status" value="1"/>
</dbReference>
<dbReference type="PROSITE" id="PS50043">
    <property type="entry name" value="HTH_LUXR_2"/>
    <property type="match status" value="1"/>
</dbReference>
<dbReference type="EMBL" id="CP051775">
    <property type="protein sequence ID" value="QJE72205.1"/>
    <property type="molecule type" value="Genomic_DNA"/>
</dbReference>
<feature type="domain" description="Response regulatory" evidence="5">
    <location>
        <begin position="13"/>
        <end position="130"/>
    </location>
</feature>
<dbReference type="Gene3D" id="3.40.50.2300">
    <property type="match status" value="1"/>
</dbReference>
<dbReference type="KEGG" id="acru:HHL28_03015"/>
<dbReference type="GO" id="GO:0003677">
    <property type="term" value="F:DNA binding"/>
    <property type="evidence" value="ECO:0007669"/>
    <property type="project" value="UniProtKB-KW"/>
</dbReference>
<evidence type="ECO:0000256" key="1">
    <source>
        <dbReference type="ARBA" id="ARBA00022553"/>
    </source>
</evidence>
<dbReference type="PANTHER" id="PTHR45566:SF1">
    <property type="entry name" value="HTH-TYPE TRANSCRIPTIONAL REGULATOR YHJB-RELATED"/>
    <property type="match status" value="1"/>
</dbReference>
<evidence type="ECO:0000256" key="3">
    <source>
        <dbReference type="PROSITE-ProRule" id="PRU00169"/>
    </source>
</evidence>
<dbReference type="SMART" id="SM00448">
    <property type="entry name" value="REC"/>
    <property type="match status" value="1"/>
</dbReference>
<dbReference type="SMART" id="SM00421">
    <property type="entry name" value="HTH_LUXR"/>
    <property type="match status" value="1"/>
</dbReference>
<dbReference type="InterPro" id="IPR036388">
    <property type="entry name" value="WH-like_DNA-bd_sf"/>
</dbReference>
<dbReference type="Pfam" id="PF00196">
    <property type="entry name" value="GerE"/>
    <property type="match status" value="1"/>
</dbReference>
<feature type="domain" description="HTH luxR-type" evidence="4">
    <location>
        <begin position="156"/>
        <end position="221"/>
    </location>
</feature>
<keyword evidence="7" id="KW-1185">Reference proteome</keyword>
<accession>A0A858R494</accession>
<dbReference type="PRINTS" id="PR00038">
    <property type="entry name" value="HTHLUXR"/>
</dbReference>
<evidence type="ECO:0000259" key="4">
    <source>
        <dbReference type="PROSITE" id="PS50043"/>
    </source>
</evidence>
<sequence>MRNKKSGRTALGKVLISDDHPLVRDGLRTVLAVAFDRCELFEACDLDETVRTIDREGDFDLVLLDLNMPGMNGFGGLSTLRTRFPSLPVVIVSASCDRKLVTEALRQGAAGFVPKSLPRSAIADALRGVLNGEIFTPVDLGDEEPAAAPSGEDQEILRRIDSLTPQQRKVLELVVAGKLNKEIAYELDVTETTVKAHVSAILQKLRVFSRTQAVIMANKVNFTPSTPCAATPMRAAAQ</sequence>
<dbReference type="PROSITE" id="PS50110">
    <property type="entry name" value="RESPONSE_REGULATORY"/>
    <property type="match status" value="1"/>
</dbReference>
<protein>
    <submittedName>
        <fullName evidence="6">Response regulator transcription factor</fullName>
    </submittedName>
</protein>
<gene>
    <name evidence="6" type="ORF">HHL28_03015</name>
</gene>
<reference evidence="6" key="1">
    <citation type="submission" date="2020-04" db="EMBL/GenBank/DDBJ databases">
        <title>A desert anoxygenic phototrophic bacterium fixes CO2 using RubisCO under aerobic conditions.</title>
        <authorList>
            <person name="Tang K."/>
        </authorList>
    </citation>
    <scope>NUCLEOTIDE SEQUENCE [LARGE SCALE GENOMIC DNA]</scope>
    <source>
        <strain evidence="6">MIMtkB3</strain>
    </source>
</reference>
<dbReference type="AlphaFoldDB" id="A0A858R494"/>
<dbReference type="SUPFAM" id="SSF46894">
    <property type="entry name" value="C-terminal effector domain of the bipartite response regulators"/>
    <property type="match status" value="1"/>
</dbReference>
<dbReference type="GO" id="GO:0006355">
    <property type="term" value="P:regulation of DNA-templated transcription"/>
    <property type="evidence" value="ECO:0007669"/>
    <property type="project" value="InterPro"/>
</dbReference>
<dbReference type="InterPro" id="IPR016032">
    <property type="entry name" value="Sig_transdc_resp-reg_C-effctor"/>
</dbReference>
<keyword evidence="2" id="KW-0238">DNA-binding</keyword>
<dbReference type="PANTHER" id="PTHR45566">
    <property type="entry name" value="HTH-TYPE TRANSCRIPTIONAL REGULATOR YHJB-RELATED"/>
    <property type="match status" value="1"/>
</dbReference>
<name>A0A858R494_9PROT</name>
<evidence type="ECO:0000256" key="2">
    <source>
        <dbReference type="ARBA" id="ARBA00023125"/>
    </source>
</evidence>